<dbReference type="STRING" id="108003.B1C78_09170"/>
<dbReference type="OrthoDB" id="6198515at2"/>
<dbReference type="Gene3D" id="3.30.750.24">
    <property type="entry name" value="STAS domain"/>
    <property type="match status" value="1"/>
</dbReference>
<accession>A0A1V3NHJ6</accession>
<dbReference type="InterPro" id="IPR058548">
    <property type="entry name" value="MlaB-like_STAS"/>
</dbReference>
<proteinExistence type="predicted"/>
<keyword evidence="3" id="KW-1185">Reference proteome</keyword>
<evidence type="ECO:0000313" key="2">
    <source>
        <dbReference type="EMBL" id="OOG24246.1"/>
    </source>
</evidence>
<name>A0A1V3NHJ6_9GAMM</name>
<evidence type="ECO:0000259" key="1">
    <source>
        <dbReference type="Pfam" id="PF13466"/>
    </source>
</evidence>
<comment type="caution">
    <text evidence="2">The sequence shown here is derived from an EMBL/GenBank/DDBJ whole genome shotgun (WGS) entry which is preliminary data.</text>
</comment>
<evidence type="ECO:0000313" key="3">
    <source>
        <dbReference type="Proteomes" id="UP000189462"/>
    </source>
</evidence>
<protein>
    <recommendedName>
        <fullName evidence="1">MlaB-like STAS domain-containing protein</fullName>
    </recommendedName>
</protein>
<dbReference type="AlphaFoldDB" id="A0A1V3NHJ6"/>
<feature type="domain" description="MlaB-like STAS" evidence="1">
    <location>
        <begin position="16"/>
        <end position="94"/>
    </location>
</feature>
<dbReference type="Proteomes" id="UP000189462">
    <property type="component" value="Unassembled WGS sequence"/>
</dbReference>
<gene>
    <name evidence="2" type="ORF">B1C78_09170</name>
</gene>
<dbReference type="PANTHER" id="PTHR35849:SF2">
    <property type="entry name" value="BLR2341 PROTEIN"/>
    <property type="match status" value="1"/>
</dbReference>
<dbReference type="Pfam" id="PF13466">
    <property type="entry name" value="STAS_2"/>
    <property type="match status" value="1"/>
</dbReference>
<reference evidence="2 3" key="1">
    <citation type="submission" date="2017-02" db="EMBL/GenBank/DDBJ databases">
        <title>Genomic diversity within the haloalkaliphilic genus Thioalkalivibrio.</title>
        <authorList>
            <person name="Ahn A.-C."/>
            <person name="Meier-Kolthoff J."/>
            <person name="Overmars L."/>
            <person name="Richter M."/>
            <person name="Woyke T."/>
            <person name="Sorokin D.Y."/>
            <person name="Muyzer G."/>
        </authorList>
    </citation>
    <scope>NUCLEOTIDE SEQUENCE [LARGE SCALE GENOMIC DNA]</scope>
    <source>
        <strain evidence="2 3">ALJD</strain>
    </source>
</reference>
<sequence length="107" mass="11340">MPEREQSRAQGDATCVSLPESMDITSVRAVREQLLAALGAGVPVELHAHPVSRTDTAGLQLLVAFLREAHARQVPVSVHAAGDVLPAAVRRLGVESLFGPAIRGRDD</sequence>
<dbReference type="EMBL" id="MVBK01000049">
    <property type="protein sequence ID" value="OOG24246.1"/>
    <property type="molecule type" value="Genomic_DNA"/>
</dbReference>
<organism evidence="2 3">
    <name type="scientific">Thioalkalivibrio denitrificans</name>
    <dbReference type="NCBI Taxonomy" id="108003"/>
    <lineage>
        <taxon>Bacteria</taxon>
        <taxon>Pseudomonadati</taxon>
        <taxon>Pseudomonadota</taxon>
        <taxon>Gammaproteobacteria</taxon>
        <taxon>Chromatiales</taxon>
        <taxon>Ectothiorhodospiraceae</taxon>
        <taxon>Thioalkalivibrio</taxon>
    </lineage>
</organism>
<dbReference type="PANTHER" id="PTHR35849">
    <property type="entry name" value="BLR2341 PROTEIN"/>
    <property type="match status" value="1"/>
</dbReference>
<dbReference type="CDD" id="cd07043">
    <property type="entry name" value="STAS_anti-anti-sigma_factors"/>
    <property type="match status" value="1"/>
</dbReference>
<dbReference type="RefSeq" id="WP_077278850.1">
    <property type="nucleotide sequence ID" value="NZ_MVBK01000049.1"/>
</dbReference>
<dbReference type="SUPFAM" id="SSF52091">
    <property type="entry name" value="SpoIIaa-like"/>
    <property type="match status" value="1"/>
</dbReference>
<dbReference type="InterPro" id="IPR052746">
    <property type="entry name" value="MlaB_ABC_Transporter"/>
</dbReference>
<dbReference type="InterPro" id="IPR036513">
    <property type="entry name" value="STAS_dom_sf"/>
</dbReference>